<keyword evidence="3 12" id="KW-1003">Cell membrane</keyword>
<dbReference type="NCBIfam" id="NF002839">
    <property type="entry name" value="PRK03072.1"/>
    <property type="match status" value="1"/>
</dbReference>
<keyword evidence="10 12" id="KW-0482">Metalloprotease</keyword>
<comment type="caution">
    <text evidence="14">The sequence shown here is derived from an EMBL/GenBank/DDBJ whole genome shotgun (WGS) entry which is preliminary data.</text>
</comment>
<keyword evidence="9 12" id="KW-1133">Transmembrane helix</keyword>
<evidence type="ECO:0000256" key="3">
    <source>
        <dbReference type="ARBA" id="ARBA00022475"/>
    </source>
</evidence>
<evidence type="ECO:0000256" key="8">
    <source>
        <dbReference type="ARBA" id="ARBA00022833"/>
    </source>
</evidence>
<keyword evidence="15" id="KW-1185">Reference proteome</keyword>
<dbReference type="RefSeq" id="WP_285582422.1">
    <property type="nucleotide sequence ID" value="NZ_BSTK01000018.1"/>
</dbReference>
<name>A0A9W6SE76_9ACTN</name>
<feature type="transmembrane region" description="Helical" evidence="12">
    <location>
        <begin position="33"/>
        <end position="50"/>
    </location>
</feature>
<evidence type="ECO:0000256" key="6">
    <source>
        <dbReference type="ARBA" id="ARBA00022723"/>
    </source>
</evidence>
<feature type="binding site" evidence="12">
    <location>
        <position position="136"/>
    </location>
    <ligand>
        <name>Zn(2+)</name>
        <dbReference type="ChEBI" id="CHEBI:29105"/>
        <note>catalytic</note>
    </ligand>
</feature>
<dbReference type="GO" id="GO:0005886">
    <property type="term" value="C:plasma membrane"/>
    <property type="evidence" value="ECO:0007669"/>
    <property type="project" value="UniProtKB-SubCell"/>
</dbReference>
<dbReference type="GO" id="GO:0004222">
    <property type="term" value="F:metalloendopeptidase activity"/>
    <property type="evidence" value="ECO:0007669"/>
    <property type="project" value="UniProtKB-UniRule"/>
</dbReference>
<organism evidence="14 15">
    <name type="scientific">Actinoallomurus iriomotensis</name>
    <dbReference type="NCBI Taxonomy" id="478107"/>
    <lineage>
        <taxon>Bacteria</taxon>
        <taxon>Bacillati</taxon>
        <taxon>Actinomycetota</taxon>
        <taxon>Actinomycetes</taxon>
        <taxon>Streptosporangiales</taxon>
        <taxon>Thermomonosporaceae</taxon>
        <taxon>Actinoallomurus</taxon>
    </lineage>
</organism>
<evidence type="ECO:0000256" key="9">
    <source>
        <dbReference type="ARBA" id="ARBA00022989"/>
    </source>
</evidence>
<accession>A0A9W6SE76</accession>
<dbReference type="GO" id="GO:0006508">
    <property type="term" value="P:proteolysis"/>
    <property type="evidence" value="ECO:0007669"/>
    <property type="project" value="UniProtKB-KW"/>
</dbReference>
<evidence type="ECO:0000256" key="11">
    <source>
        <dbReference type="ARBA" id="ARBA00023136"/>
    </source>
</evidence>
<dbReference type="PANTHER" id="PTHR43221">
    <property type="entry name" value="PROTEASE HTPX"/>
    <property type="match status" value="1"/>
</dbReference>
<evidence type="ECO:0000256" key="12">
    <source>
        <dbReference type="HAMAP-Rule" id="MF_00188"/>
    </source>
</evidence>
<feature type="transmembrane region" description="Helical" evidence="12">
    <location>
        <begin position="177"/>
        <end position="198"/>
    </location>
</feature>
<keyword evidence="8 12" id="KW-0862">Zinc</keyword>
<reference evidence="14" key="1">
    <citation type="submission" date="2023-03" db="EMBL/GenBank/DDBJ databases">
        <title>Actinoallomurus iriomotensis NBRC 103684.</title>
        <authorList>
            <person name="Ichikawa N."/>
            <person name="Sato H."/>
            <person name="Tonouchi N."/>
        </authorList>
    </citation>
    <scope>NUCLEOTIDE SEQUENCE</scope>
    <source>
        <strain evidence="14">NBRC 103684</strain>
    </source>
</reference>
<dbReference type="Pfam" id="PF01435">
    <property type="entry name" value="Peptidase_M48"/>
    <property type="match status" value="1"/>
</dbReference>
<dbReference type="PANTHER" id="PTHR43221:SF1">
    <property type="entry name" value="PROTEASE HTPX"/>
    <property type="match status" value="1"/>
</dbReference>
<evidence type="ECO:0000313" key="14">
    <source>
        <dbReference type="EMBL" id="GLY91075.1"/>
    </source>
</evidence>
<feature type="domain" description="Peptidase M48" evidence="13">
    <location>
        <begin position="67"/>
        <end position="279"/>
    </location>
</feature>
<proteinExistence type="inferred from homology"/>
<comment type="cofactor">
    <cofactor evidence="12">
        <name>Zn(2+)</name>
        <dbReference type="ChEBI" id="CHEBI:29105"/>
    </cofactor>
    <text evidence="12">Binds 1 zinc ion per subunit.</text>
</comment>
<evidence type="ECO:0000256" key="5">
    <source>
        <dbReference type="ARBA" id="ARBA00022692"/>
    </source>
</evidence>
<evidence type="ECO:0000256" key="4">
    <source>
        <dbReference type="ARBA" id="ARBA00022670"/>
    </source>
</evidence>
<dbReference type="HAMAP" id="MF_00188">
    <property type="entry name" value="Pept_M48_protease_HtpX"/>
    <property type="match status" value="1"/>
</dbReference>
<keyword evidence="7 12" id="KW-0378">Hydrolase</keyword>
<dbReference type="InterPro" id="IPR022919">
    <property type="entry name" value="Pept_M48_protease_HtpX"/>
</dbReference>
<keyword evidence="11 12" id="KW-0472">Membrane</keyword>
<comment type="similarity">
    <text evidence="2 12">Belongs to the peptidase M48B family.</text>
</comment>
<feature type="binding site" evidence="12">
    <location>
        <position position="132"/>
    </location>
    <ligand>
        <name>Zn(2+)</name>
        <dbReference type="ChEBI" id="CHEBI:29105"/>
        <note>catalytic</note>
    </ligand>
</feature>
<dbReference type="EMBL" id="BSTK01000018">
    <property type="protein sequence ID" value="GLY91075.1"/>
    <property type="molecule type" value="Genomic_DNA"/>
</dbReference>
<evidence type="ECO:0000256" key="10">
    <source>
        <dbReference type="ARBA" id="ARBA00023049"/>
    </source>
</evidence>
<dbReference type="Gene3D" id="3.30.2010.10">
    <property type="entry name" value="Metalloproteases ('zincins'), catalytic domain"/>
    <property type="match status" value="1"/>
</dbReference>
<sequence length="284" mass="30293">MRFNGVRTAVLLGALSALIVVVGGALGGRTGLTIAIVIALLTNGVAYFASDRIALSAMRARQVSEVEQPAMYRIVRELSTAARAPMPRLYVSPTVAPNAFATGRNPRNAAVCCTLGILQILDERELRAVLAHELSHVYNRDILISSVAGALAAVVTWIANLAWFLPLGNSDDDEGGILGALLLMLLGPIAATIVQLAISRTREFQADSSGAQLCGDPLALASALRKIEHGTRQLPLPEDGRLASVSHLMIANPFRGEGIVRLFSTHPSTAERIARLEQMAGYRR</sequence>
<dbReference type="InterPro" id="IPR001915">
    <property type="entry name" value="Peptidase_M48"/>
</dbReference>
<dbReference type="AlphaFoldDB" id="A0A9W6SE76"/>
<gene>
    <name evidence="14" type="primary">htpX2</name>
    <name evidence="12" type="synonym">htpX</name>
    <name evidence="14" type="ORF">Airi02_090040</name>
</gene>
<dbReference type="GO" id="GO:0008270">
    <property type="term" value="F:zinc ion binding"/>
    <property type="evidence" value="ECO:0007669"/>
    <property type="project" value="UniProtKB-UniRule"/>
</dbReference>
<keyword evidence="5 12" id="KW-0812">Transmembrane</keyword>
<evidence type="ECO:0000256" key="2">
    <source>
        <dbReference type="ARBA" id="ARBA00009779"/>
    </source>
</evidence>
<dbReference type="EC" id="3.4.24.-" evidence="12"/>
<keyword evidence="6 12" id="KW-0479">Metal-binding</keyword>
<evidence type="ECO:0000256" key="7">
    <source>
        <dbReference type="ARBA" id="ARBA00022801"/>
    </source>
</evidence>
<comment type="subcellular location">
    <subcellularLocation>
        <location evidence="1 12">Cell membrane</location>
        <topology evidence="1 12">Multi-pass membrane protein</topology>
    </subcellularLocation>
</comment>
<dbReference type="CDD" id="cd07336">
    <property type="entry name" value="M48B_HtpX_like"/>
    <property type="match status" value="1"/>
</dbReference>
<dbReference type="InterPro" id="IPR050083">
    <property type="entry name" value="HtpX_protease"/>
</dbReference>
<evidence type="ECO:0000256" key="1">
    <source>
        <dbReference type="ARBA" id="ARBA00004651"/>
    </source>
</evidence>
<protein>
    <recommendedName>
        <fullName evidence="12">Protease HtpX homolog</fullName>
        <ecNumber evidence="12">3.4.24.-</ecNumber>
    </recommendedName>
</protein>
<evidence type="ECO:0000259" key="13">
    <source>
        <dbReference type="Pfam" id="PF01435"/>
    </source>
</evidence>
<evidence type="ECO:0000313" key="15">
    <source>
        <dbReference type="Proteomes" id="UP001165074"/>
    </source>
</evidence>
<feature type="transmembrane region" description="Helical" evidence="12">
    <location>
        <begin position="142"/>
        <end position="165"/>
    </location>
</feature>
<dbReference type="Proteomes" id="UP001165074">
    <property type="component" value="Unassembled WGS sequence"/>
</dbReference>
<feature type="active site" evidence="12">
    <location>
        <position position="133"/>
    </location>
</feature>
<keyword evidence="4 12" id="KW-0645">Protease</keyword>
<feature type="binding site" evidence="12">
    <location>
        <position position="203"/>
    </location>
    <ligand>
        <name>Zn(2+)</name>
        <dbReference type="ChEBI" id="CHEBI:29105"/>
        <note>catalytic</note>
    </ligand>
</feature>